<evidence type="ECO:0000313" key="3">
    <source>
        <dbReference type="Proteomes" id="UP000034107"/>
    </source>
</evidence>
<evidence type="ECO:0000256" key="1">
    <source>
        <dbReference type="ARBA" id="ARBA00022649"/>
    </source>
</evidence>
<gene>
    <name evidence="2" type="ORF">UX31_C0022G0004</name>
</gene>
<dbReference type="PANTHER" id="PTHR40588">
    <property type="entry name" value="MRNA INTERFERASE TOXIN YAFQ"/>
    <property type="match status" value="1"/>
</dbReference>
<dbReference type="InterPro" id="IPR035093">
    <property type="entry name" value="RelE/ParE_toxin_dom_sf"/>
</dbReference>
<dbReference type="InterPro" id="IPR004386">
    <property type="entry name" value="Toxin_YafQ-like"/>
</dbReference>
<dbReference type="PANTHER" id="PTHR40588:SF1">
    <property type="entry name" value="MRNA INTERFERASE TOXIN YAFQ"/>
    <property type="match status" value="1"/>
</dbReference>
<protein>
    <recommendedName>
        <fullName evidence="4">Addiction module toxin, RelE/StbE family</fullName>
    </recommendedName>
</protein>
<dbReference type="GO" id="GO:0006402">
    <property type="term" value="P:mRNA catabolic process"/>
    <property type="evidence" value="ECO:0007669"/>
    <property type="project" value="TreeGrafter"/>
</dbReference>
<accession>A0A0G1NL27</accession>
<organism evidence="2 3">
    <name type="scientific">Candidatus Nomurabacteria bacterium GW2011_GWA1_46_11</name>
    <dbReference type="NCBI Taxonomy" id="1618732"/>
    <lineage>
        <taxon>Bacteria</taxon>
        <taxon>Candidatus Nomuraibacteriota</taxon>
    </lineage>
</organism>
<dbReference type="SUPFAM" id="SSF143011">
    <property type="entry name" value="RelE-like"/>
    <property type="match status" value="1"/>
</dbReference>
<evidence type="ECO:0008006" key="4">
    <source>
        <dbReference type="Google" id="ProtNLM"/>
    </source>
</evidence>
<dbReference type="AlphaFoldDB" id="A0A0G1NL27"/>
<sequence length="86" mass="10051">MLSVHYHKNFKKQFKRLPKNIQNKFGMKLAAFLSESYSMELNNHSLTGEWRGHRSIDITGDIRAVYKIENETNLLVAIGSHNQLYK</sequence>
<dbReference type="Proteomes" id="UP000034107">
    <property type="component" value="Unassembled WGS sequence"/>
</dbReference>
<dbReference type="GO" id="GO:0006415">
    <property type="term" value="P:translational termination"/>
    <property type="evidence" value="ECO:0007669"/>
    <property type="project" value="TreeGrafter"/>
</dbReference>
<comment type="caution">
    <text evidence="2">The sequence shown here is derived from an EMBL/GenBank/DDBJ whole genome shotgun (WGS) entry which is preliminary data.</text>
</comment>
<dbReference type="InterPro" id="IPR007712">
    <property type="entry name" value="RelE/ParE_toxin"/>
</dbReference>
<dbReference type="Gene3D" id="3.30.2310.20">
    <property type="entry name" value="RelE-like"/>
    <property type="match status" value="1"/>
</dbReference>
<dbReference type="EMBL" id="LCLS01000022">
    <property type="protein sequence ID" value="KKU21047.1"/>
    <property type="molecule type" value="Genomic_DNA"/>
</dbReference>
<evidence type="ECO:0000313" key="2">
    <source>
        <dbReference type="EMBL" id="KKU21047.1"/>
    </source>
</evidence>
<name>A0A0G1NL27_9BACT</name>
<dbReference type="GO" id="GO:0004521">
    <property type="term" value="F:RNA endonuclease activity"/>
    <property type="evidence" value="ECO:0007669"/>
    <property type="project" value="TreeGrafter"/>
</dbReference>
<dbReference type="Pfam" id="PF15738">
    <property type="entry name" value="YafQ_toxin"/>
    <property type="match status" value="1"/>
</dbReference>
<keyword evidence="1" id="KW-1277">Toxin-antitoxin system</keyword>
<proteinExistence type="predicted"/>
<dbReference type="NCBIfam" id="TIGR02385">
    <property type="entry name" value="RelE_StbE"/>
    <property type="match status" value="1"/>
</dbReference>
<reference evidence="2 3" key="1">
    <citation type="journal article" date="2015" name="Nature">
        <title>rRNA introns, odd ribosomes, and small enigmatic genomes across a large radiation of phyla.</title>
        <authorList>
            <person name="Brown C.T."/>
            <person name="Hug L.A."/>
            <person name="Thomas B.C."/>
            <person name="Sharon I."/>
            <person name="Castelle C.J."/>
            <person name="Singh A."/>
            <person name="Wilkins M.J."/>
            <person name="Williams K.H."/>
            <person name="Banfield J.F."/>
        </authorList>
    </citation>
    <scope>NUCLEOTIDE SEQUENCE [LARGE SCALE GENOMIC DNA]</scope>
</reference>